<reference evidence="1" key="2">
    <citation type="submission" date="2021-02" db="EMBL/GenBank/DDBJ databases">
        <title>Aspergillus chevalieri M1 genome sequence.</title>
        <authorList>
            <person name="Kadooka C."/>
            <person name="Mori K."/>
            <person name="Futagami T."/>
        </authorList>
    </citation>
    <scope>NUCLEOTIDE SEQUENCE</scope>
    <source>
        <strain evidence="1">M1</strain>
    </source>
</reference>
<protein>
    <submittedName>
        <fullName evidence="1">Uncharacterized protein</fullName>
    </submittedName>
</protein>
<sequence>MRIEIWEHVHDFSVVPQPIGRRSLKKLEVLQNLQSVAESDLQSGTNEATTIRFQPPVFWELLDPKLLRTTQHKPTAHGPPISRTEFGQDTRMRVATHFVHPLVDDQSEQSTLSEITETSGFPGVEFEQLPMGELFAHFSTDDLNWLQP</sequence>
<keyword evidence="2" id="KW-1185">Reference proteome</keyword>
<reference evidence="1" key="1">
    <citation type="submission" date="2021-01" db="EMBL/GenBank/DDBJ databases">
        <authorList>
            <consortium name="Aspergillus chevalieri M1 genome sequencing consortium"/>
            <person name="Kazuki M."/>
            <person name="Futagami T."/>
        </authorList>
    </citation>
    <scope>NUCLEOTIDE SEQUENCE</scope>
    <source>
        <strain evidence="1">M1</strain>
    </source>
</reference>
<dbReference type="KEGG" id="ache:ACHE_51103A"/>
<evidence type="ECO:0000313" key="2">
    <source>
        <dbReference type="Proteomes" id="UP000637239"/>
    </source>
</evidence>
<name>A0A7R7VSE5_ASPCH</name>
<accession>A0A7R7VSE5</accession>
<dbReference type="GeneID" id="66984263"/>
<dbReference type="AlphaFoldDB" id="A0A7R7VSE5"/>
<dbReference type="EMBL" id="AP024420">
    <property type="protein sequence ID" value="BCR89905.1"/>
    <property type="molecule type" value="Genomic_DNA"/>
</dbReference>
<gene>
    <name evidence="1" type="ORF">ACHE_51103A</name>
</gene>
<organism evidence="1 2">
    <name type="scientific">Aspergillus chevalieri</name>
    <name type="common">Eurotium chevalieri</name>
    <dbReference type="NCBI Taxonomy" id="182096"/>
    <lineage>
        <taxon>Eukaryota</taxon>
        <taxon>Fungi</taxon>
        <taxon>Dikarya</taxon>
        <taxon>Ascomycota</taxon>
        <taxon>Pezizomycotina</taxon>
        <taxon>Eurotiomycetes</taxon>
        <taxon>Eurotiomycetidae</taxon>
        <taxon>Eurotiales</taxon>
        <taxon>Aspergillaceae</taxon>
        <taxon>Aspergillus</taxon>
        <taxon>Aspergillus subgen. Aspergillus</taxon>
    </lineage>
</organism>
<dbReference type="Proteomes" id="UP000637239">
    <property type="component" value="Chromosome 5"/>
</dbReference>
<evidence type="ECO:0000313" key="1">
    <source>
        <dbReference type="EMBL" id="BCR89905.1"/>
    </source>
</evidence>
<proteinExistence type="predicted"/>
<dbReference type="RefSeq" id="XP_043138427.1">
    <property type="nucleotide sequence ID" value="XM_043280893.1"/>
</dbReference>